<dbReference type="Gene3D" id="2.60.40.3210">
    <property type="entry name" value="Zona pellucida, ZP-N domain"/>
    <property type="match status" value="1"/>
</dbReference>
<protein>
    <recommendedName>
        <fullName evidence="4">ZP domain-containing protein</fullName>
    </recommendedName>
</protein>
<dbReference type="EMBL" id="OW240914">
    <property type="protein sequence ID" value="CAH2272652.1"/>
    <property type="molecule type" value="Genomic_DNA"/>
</dbReference>
<keyword evidence="2" id="KW-0812">Transmembrane</keyword>
<keyword evidence="2" id="KW-0472">Membrane</keyword>
<name>A0AAD1RIY4_PELCU</name>
<dbReference type="InterPro" id="IPR055356">
    <property type="entry name" value="ZP-N"/>
</dbReference>
<dbReference type="Pfam" id="PF00100">
    <property type="entry name" value="Zona_pellucida"/>
    <property type="match status" value="1"/>
</dbReference>
<evidence type="ECO:0000259" key="4">
    <source>
        <dbReference type="PROSITE" id="PS51034"/>
    </source>
</evidence>
<dbReference type="Pfam" id="PF23344">
    <property type="entry name" value="ZP-N"/>
    <property type="match status" value="1"/>
</dbReference>
<dbReference type="PANTHER" id="PTHR47130:SF6">
    <property type="entry name" value="EGG ENVELOPE GLYCOPROTEIN-LIKE PRECURSOR"/>
    <property type="match status" value="1"/>
</dbReference>
<dbReference type="SMART" id="SM00241">
    <property type="entry name" value="ZP"/>
    <property type="match status" value="1"/>
</dbReference>
<dbReference type="Gene3D" id="2.60.40.4100">
    <property type="entry name" value="Zona pellucida, ZP-C domain"/>
    <property type="match status" value="1"/>
</dbReference>
<dbReference type="PANTHER" id="PTHR47130">
    <property type="entry name" value="SI:DKEY-19B23.11-RELATED"/>
    <property type="match status" value="1"/>
</dbReference>
<reference evidence="5" key="1">
    <citation type="submission" date="2022-03" db="EMBL/GenBank/DDBJ databases">
        <authorList>
            <person name="Alioto T."/>
            <person name="Alioto T."/>
            <person name="Gomez Garrido J."/>
        </authorList>
    </citation>
    <scope>NUCLEOTIDE SEQUENCE</scope>
</reference>
<feature type="transmembrane region" description="Helical" evidence="2">
    <location>
        <begin position="903"/>
        <end position="930"/>
    </location>
</feature>
<dbReference type="InterPro" id="IPR042235">
    <property type="entry name" value="ZP-C_dom"/>
</dbReference>
<evidence type="ECO:0000256" key="2">
    <source>
        <dbReference type="SAM" id="Phobius"/>
    </source>
</evidence>
<dbReference type="PROSITE" id="PS51034">
    <property type="entry name" value="ZP_2"/>
    <property type="match status" value="1"/>
</dbReference>
<dbReference type="InterPro" id="IPR055355">
    <property type="entry name" value="ZP-C"/>
</dbReference>
<dbReference type="Pfam" id="PF26562">
    <property type="entry name" value="Ig-like"/>
    <property type="match status" value="1"/>
</dbReference>
<accession>A0AAD1RIY4</accession>
<gene>
    <name evidence="5" type="ORF">PECUL_23A050370</name>
</gene>
<dbReference type="AlphaFoldDB" id="A0AAD1RIY4"/>
<evidence type="ECO:0000256" key="3">
    <source>
        <dbReference type="SAM" id="SignalP"/>
    </source>
</evidence>
<keyword evidence="2" id="KW-1133">Transmembrane helix</keyword>
<evidence type="ECO:0000256" key="1">
    <source>
        <dbReference type="ARBA" id="ARBA00023157"/>
    </source>
</evidence>
<proteinExistence type="predicted"/>
<evidence type="ECO:0000313" key="5">
    <source>
        <dbReference type="EMBL" id="CAH2272652.1"/>
    </source>
</evidence>
<dbReference type="InterPro" id="IPR058876">
    <property type="entry name" value="Ig-like_ZP"/>
</dbReference>
<organism evidence="5 6">
    <name type="scientific">Pelobates cultripes</name>
    <name type="common">Western spadefoot toad</name>
    <dbReference type="NCBI Taxonomy" id="61616"/>
    <lineage>
        <taxon>Eukaryota</taxon>
        <taxon>Metazoa</taxon>
        <taxon>Chordata</taxon>
        <taxon>Craniata</taxon>
        <taxon>Vertebrata</taxon>
        <taxon>Euteleostomi</taxon>
        <taxon>Amphibia</taxon>
        <taxon>Batrachia</taxon>
        <taxon>Anura</taxon>
        <taxon>Pelobatoidea</taxon>
        <taxon>Pelobatidae</taxon>
        <taxon>Pelobates</taxon>
    </lineage>
</organism>
<keyword evidence="6" id="KW-1185">Reference proteome</keyword>
<dbReference type="InterPro" id="IPR001507">
    <property type="entry name" value="ZP_dom"/>
</dbReference>
<evidence type="ECO:0000313" key="6">
    <source>
        <dbReference type="Proteomes" id="UP001295444"/>
    </source>
</evidence>
<dbReference type="Proteomes" id="UP001295444">
    <property type="component" value="Chromosome 03"/>
</dbReference>
<keyword evidence="3" id="KW-0732">Signal</keyword>
<feature type="signal peptide" evidence="3">
    <location>
        <begin position="1"/>
        <end position="19"/>
    </location>
</feature>
<feature type="chain" id="PRO_5041899751" description="ZP domain-containing protein" evidence="3">
    <location>
        <begin position="20"/>
        <end position="931"/>
    </location>
</feature>
<keyword evidence="1" id="KW-1015">Disulfide bond</keyword>
<feature type="domain" description="ZP" evidence="4">
    <location>
        <begin position="601"/>
        <end position="868"/>
    </location>
</feature>
<sequence>MNLSIPFALLCVSLPCINSASFPVGVYKTGCHSRSFWIWVQKDFLGPTWQIEIFNDTSYPVVLDDDLSAQCGYTKSRDVYGNVEVRISFLGCWVNNLNDNQFDTAVQFRARRSNGDITYLLSKSCQLLDPWNMREIICEENYMEVSVIRIVPLDRNWLKTDPQQFWPLVQGGLSQRWQVQFTVNKTQIIMSAKDAFKKGYGMNATATRVVFRTRYQSLESMILTDGDYHYNAILSIMYYTQALIRLTVNTTLACPNDPPVMTQTSLSWLTPAVLSPLVLEPSLYTTTNLKLGLNGQLIDANLIAQNHYTFQNDGNTVDVTVPIGAPGGYTESDIVNNTYGSSYRIHLFLEQEWNEQPADITRHTMFKPIVTPFQPLPPIFINYTIPENYYFNVSLGNFFPDVDLKSFIIKKVPLTVIEAKNMGFNVIKVPNANNTNAFFLQVPFNDPLVVQQYINETTSRHYTLYVTYVMTLLEKDKDFTYTEVVVCILADVVLPTYNGSCGADRLILDMTHGNLDRYWIPYIRNLPLTRDLAQSEKYVINGQGPVFHFEVPLFAVGLVYEDITLRGIMARLDWSLRDNKTLEIKSKYSVFCRFPTDRLLVCFPNGTVKATVIGLDTKPNFNPQKTHLKDPTCTPKEADDTLALFSFSVYNCGTVRKFDGDFLLYENEVTFDREVLPENQPIISRDSNYRLTLRCKYPVRDIQQFHGKLKEIPIKRGFSAVYRSSQARALKKREHDELGAVLRLSKDDTFTNFYQSEDFPVAIQRAAGLYFEVDVPRKLPGFPPAMLQECWATITPQKDGFPQWDLIANGNLKRHCAVNIFKGQHSKFGIANTGVPKTNIYVHCQLALHEAVSCQNTKRPDQETEKRSVPPAGPYPISVGPITIVKDNGVQYLHVGEKTWSSWVWILSVGLAVFVVFTIAAVSVAARIFVC</sequence>